<keyword evidence="2" id="KW-1185">Reference proteome</keyword>
<name>A0ACA9MLH8_9GLOM</name>
<sequence length="88" mass="10558">AHLPKASVTLDKKDGLIETLVKQYNEKGHITRHCISEKKYQEPKEEERCLTYNIRKVNYCEYEENELYVVDKRKQQVQPDIPNKRPRL</sequence>
<accession>A0ACA9MLH8</accession>
<evidence type="ECO:0000313" key="1">
    <source>
        <dbReference type="EMBL" id="CAG8594497.1"/>
    </source>
</evidence>
<reference evidence="1" key="1">
    <citation type="submission" date="2021-06" db="EMBL/GenBank/DDBJ databases">
        <authorList>
            <person name="Kallberg Y."/>
            <person name="Tangrot J."/>
            <person name="Rosling A."/>
        </authorList>
    </citation>
    <scope>NUCLEOTIDE SEQUENCE</scope>
    <source>
        <strain evidence="1">IL203A</strain>
    </source>
</reference>
<dbReference type="Proteomes" id="UP000789702">
    <property type="component" value="Unassembled WGS sequence"/>
</dbReference>
<dbReference type="EMBL" id="CAJVPU010009408">
    <property type="protein sequence ID" value="CAG8594497.1"/>
    <property type="molecule type" value="Genomic_DNA"/>
</dbReference>
<gene>
    <name evidence="1" type="ORF">DHETER_LOCUS6993</name>
</gene>
<proteinExistence type="predicted"/>
<evidence type="ECO:0000313" key="2">
    <source>
        <dbReference type="Proteomes" id="UP000789702"/>
    </source>
</evidence>
<organism evidence="1 2">
    <name type="scientific">Dentiscutata heterogama</name>
    <dbReference type="NCBI Taxonomy" id="1316150"/>
    <lineage>
        <taxon>Eukaryota</taxon>
        <taxon>Fungi</taxon>
        <taxon>Fungi incertae sedis</taxon>
        <taxon>Mucoromycota</taxon>
        <taxon>Glomeromycotina</taxon>
        <taxon>Glomeromycetes</taxon>
        <taxon>Diversisporales</taxon>
        <taxon>Gigasporaceae</taxon>
        <taxon>Dentiscutata</taxon>
    </lineage>
</organism>
<protein>
    <submittedName>
        <fullName evidence="1">15676_t:CDS:1</fullName>
    </submittedName>
</protein>
<feature type="non-terminal residue" evidence="1">
    <location>
        <position position="1"/>
    </location>
</feature>
<comment type="caution">
    <text evidence="1">The sequence shown here is derived from an EMBL/GenBank/DDBJ whole genome shotgun (WGS) entry which is preliminary data.</text>
</comment>